<comment type="subcellular location">
    <subcellularLocation>
        <location evidence="1 9">Cytoplasm</location>
    </subcellularLocation>
</comment>
<dbReference type="PANTHER" id="PTHR34471">
    <property type="entry name" value="ARGININE REPRESSOR"/>
    <property type="match status" value="1"/>
</dbReference>
<evidence type="ECO:0000256" key="9">
    <source>
        <dbReference type="HAMAP-Rule" id="MF_00173"/>
    </source>
</evidence>
<keyword evidence="6 9" id="KW-0805">Transcription regulation</keyword>
<dbReference type="GO" id="GO:0006526">
    <property type="term" value="P:L-arginine biosynthetic process"/>
    <property type="evidence" value="ECO:0007669"/>
    <property type="project" value="UniProtKB-KW"/>
</dbReference>
<evidence type="ECO:0000256" key="5">
    <source>
        <dbReference type="ARBA" id="ARBA00022490"/>
    </source>
</evidence>
<evidence type="ECO:0000256" key="6">
    <source>
        <dbReference type="ARBA" id="ARBA00023015"/>
    </source>
</evidence>
<dbReference type="GO" id="GO:0034618">
    <property type="term" value="F:arginine binding"/>
    <property type="evidence" value="ECO:0007669"/>
    <property type="project" value="InterPro"/>
</dbReference>
<evidence type="ECO:0000256" key="7">
    <source>
        <dbReference type="ARBA" id="ARBA00023125"/>
    </source>
</evidence>
<sequence>MMSKANRQSLLATLLRAGLYSDQQSLCDALRSRGCKVTQATISRDLEDLGVRKVRKPNGKDCYVLPMKLEDETLTEGPTQQTSRKALSLEFSGRFGVLKTRPALAQALAMEIDAQESEMILGTIAGYDTILIIPRDGYDKEALAHYLQAFL</sequence>
<evidence type="ECO:0000259" key="10">
    <source>
        <dbReference type="Pfam" id="PF01316"/>
    </source>
</evidence>
<feature type="domain" description="Arginine repressor DNA-binding" evidence="10">
    <location>
        <begin position="2"/>
        <end position="68"/>
    </location>
</feature>
<dbReference type="AlphaFoldDB" id="A0A9D9HUD2"/>
<dbReference type="Gene3D" id="1.10.10.10">
    <property type="entry name" value="Winged helix-like DNA-binding domain superfamily/Winged helix DNA-binding domain"/>
    <property type="match status" value="1"/>
</dbReference>
<keyword evidence="8 9" id="KW-0804">Transcription</keyword>
<reference evidence="12" key="1">
    <citation type="submission" date="2020-10" db="EMBL/GenBank/DDBJ databases">
        <authorList>
            <person name="Gilroy R."/>
        </authorList>
    </citation>
    <scope>NUCLEOTIDE SEQUENCE</scope>
    <source>
        <strain evidence="12">G3-3990</strain>
    </source>
</reference>
<evidence type="ECO:0000256" key="2">
    <source>
        <dbReference type="ARBA" id="ARBA00005040"/>
    </source>
</evidence>
<keyword evidence="5 9" id="KW-0963">Cytoplasm</keyword>
<evidence type="ECO:0000259" key="11">
    <source>
        <dbReference type="Pfam" id="PF02863"/>
    </source>
</evidence>
<dbReference type="SUPFAM" id="SSF46785">
    <property type="entry name" value="Winged helix' DNA-binding domain"/>
    <property type="match status" value="1"/>
</dbReference>
<dbReference type="Pfam" id="PF02863">
    <property type="entry name" value="Arg_repressor_C"/>
    <property type="match status" value="1"/>
</dbReference>
<dbReference type="GO" id="GO:0003677">
    <property type="term" value="F:DNA binding"/>
    <property type="evidence" value="ECO:0007669"/>
    <property type="project" value="UniProtKB-KW"/>
</dbReference>
<comment type="similarity">
    <text evidence="3 9">Belongs to the ArgR family.</text>
</comment>
<keyword evidence="9" id="KW-0055">Arginine biosynthesis</keyword>
<dbReference type="InterPro" id="IPR020900">
    <property type="entry name" value="Arg_repress_DNA-bd"/>
</dbReference>
<dbReference type="GO" id="GO:0005737">
    <property type="term" value="C:cytoplasm"/>
    <property type="evidence" value="ECO:0007669"/>
    <property type="project" value="UniProtKB-SubCell"/>
</dbReference>
<keyword evidence="7 9" id="KW-0238">DNA-binding</keyword>
<dbReference type="InterPro" id="IPR020899">
    <property type="entry name" value="Arg_repress_C"/>
</dbReference>
<dbReference type="HAMAP" id="MF_00173">
    <property type="entry name" value="Arg_repressor"/>
    <property type="match status" value="1"/>
</dbReference>
<dbReference type="Pfam" id="PF01316">
    <property type="entry name" value="Arg_repressor"/>
    <property type="match status" value="1"/>
</dbReference>
<dbReference type="PRINTS" id="PR01467">
    <property type="entry name" value="ARGREPRESSOR"/>
</dbReference>
<dbReference type="GO" id="GO:1900079">
    <property type="term" value="P:regulation of arginine biosynthetic process"/>
    <property type="evidence" value="ECO:0007669"/>
    <property type="project" value="UniProtKB-UniRule"/>
</dbReference>
<keyword evidence="9" id="KW-0678">Repressor</keyword>
<keyword evidence="9" id="KW-0028">Amino-acid biosynthesis</keyword>
<organism evidence="12 13">
    <name type="scientific">Candidatus Gallipaludibacter merdavium</name>
    <dbReference type="NCBI Taxonomy" id="2840839"/>
    <lineage>
        <taxon>Bacteria</taxon>
        <taxon>Pseudomonadati</taxon>
        <taxon>Bacteroidota</taxon>
        <taxon>Bacteroidia</taxon>
        <taxon>Bacteroidales</taxon>
        <taxon>Candidatus Gallipaludibacter</taxon>
    </lineage>
</organism>
<dbReference type="InterPro" id="IPR036251">
    <property type="entry name" value="Arg_repress_C_sf"/>
</dbReference>
<evidence type="ECO:0000313" key="13">
    <source>
        <dbReference type="Proteomes" id="UP000823641"/>
    </source>
</evidence>
<name>A0A9D9HUD2_9BACT</name>
<dbReference type="GO" id="GO:0051259">
    <property type="term" value="P:protein complex oligomerization"/>
    <property type="evidence" value="ECO:0007669"/>
    <property type="project" value="InterPro"/>
</dbReference>
<dbReference type="InterPro" id="IPR001669">
    <property type="entry name" value="Arg_repress"/>
</dbReference>
<comment type="caution">
    <text evidence="12">The sequence shown here is derived from an EMBL/GenBank/DDBJ whole genome shotgun (WGS) entry which is preliminary data.</text>
</comment>
<dbReference type="Proteomes" id="UP000823641">
    <property type="component" value="Unassembled WGS sequence"/>
</dbReference>
<dbReference type="InterPro" id="IPR036388">
    <property type="entry name" value="WH-like_DNA-bd_sf"/>
</dbReference>
<evidence type="ECO:0000256" key="1">
    <source>
        <dbReference type="ARBA" id="ARBA00004496"/>
    </source>
</evidence>
<dbReference type="Gene3D" id="3.30.1360.40">
    <property type="match status" value="1"/>
</dbReference>
<comment type="function">
    <text evidence="9">Regulates arginine biosynthesis genes.</text>
</comment>
<gene>
    <name evidence="9" type="primary">argR</name>
    <name evidence="12" type="ORF">IAA73_08740</name>
</gene>
<dbReference type="PANTHER" id="PTHR34471:SF1">
    <property type="entry name" value="ARGININE REPRESSOR"/>
    <property type="match status" value="1"/>
</dbReference>
<evidence type="ECO:0000256" key="4">
    <source>
        <dbReference type="ARBA" id="ARBA00021148"/>
    </source>
</evidence>
<reference evidence="12" key="2">
    <citation type="journal article" date="2021" name="PeerJ">
        <title>Extensive microbial diversity within the chicken gut microbiome revealed by metagenomics and culture.</title>
        <authorList>
            <person name="Gilroy R."/>
            <person name="Ravi A."/>
            <person name="Getino M."/>
            <person name="Pursley I."/>
            <person name="Horton D.L."/>
            <person name="Alikhan N.F."/>
            <person name="Baker D."/>
            <person name="Gharbi K."/>
            <person name="Hall N."/>
            <person name="Watson M."/>
            <person name="Adriaenssens E.M."/>
            <person name="Foster-Nyarko E."/>
            <person name="Jarju S."/>
            <person name="Secka A."/>
            <person name="Antonio M."/>
            <person name="Oren A."/>
            <person name="Chaudhuri R.R."/>
            <person name="La Ragione R."/>
            <person name="Hildebrand F."/>
            <person name="Pallen M.J."/>
        </authorList>
    </citation>
    <scope>NUCLEOTIDE SEQUENCE</scope>
    <source>
        <strain evidence="12">G3-3990</strain>
    </source>
</reference>
<proteinExistence type="inferred from homology"/>
<evidence type="ECO:0000313" key="12">
    <source>
        <dbReference type="EMBL" id="MBO8460402.1"/>
    </source>
</evidence>
<dbReference type="GO" id="GO:0003700">
    <property type="term" value="F:DNA-binding transcription factor activity"/>
    <property type="evidence" value="ECO:0007669"/>
    <property type="project" value="UniProtKB-UniRule"/>
</dbReference>
<accession>A0A9D9HUD2</accession>
<dbReference type="EMBL" id="JADIMG010000084">
    <property type="protein sequence ID" value="MBO8460402.1"/>
    <property type="molecule type" value="Genomic_DNA"/>
</dbReference>
<comment type="pathway">
    <text evidence="2 9">Amino-acid biosynthesis; L-arginine biosynthesis [regulation].</text>
</comment>
<evidence type="ECO:0000256" key="8">
    <source>
        <dbReference type="ARBA" id="ARBA00023163"/>
    </source>
</evidence>
<protein>
    <recommendedName>
        <fullName evidence="4 9">Arginine repressor</fullName>
    </recommendedName>
</protein>
<dbReference type="InterPro" id="IPR036390">
    <property type="entry name" value="WH_DNA-bd_sf"/>
</dbReference>
<feature type="domain" description="Arginine repressor C-terminal" evidence="11">
    <location>
        <begin position="87"/>
        <end position="148"/>
    </location>
</feature>
<evidence type="ECO:0000256" key="3">
    <source>
        <dbReference type="ARBA" id="ARBA00008316"/>
    </source>
</evidence>
<dbReference type="SUPFAM" id="SSF55252">
    <property type="entry name" value="C-terminal domain of arginine repressor"/>
    <property type="match status" value="1"/>
</dbReference>